<feature type="compositionally biased region" description="Basic and acidic residues" evidence="1">
    <location>
        <begin position="96"/>
        <end position="114"/>
    </location>
</feature>
<dbReference type="PANTHER" id="PTHR37524">
    <property type="entry name" value="RIBOSOMAL RNA LARGE SUBUNIT METHYLTRANSFERASE M"/>
    <property type="match status" value="1"/>
</dbReference>
<protein>
    <recommendedName>
        <fullName evidence="2">Ribosomal RNA methyltransferase FtsJ domain-containing protein</fullName>
    </recommendedName>
</protein>
<name>A0A1E7EUZ0_9STRA</name>
<dbReference type="GO" id="GO:0008168">
    <property type="term" value="F:methyltransferase activity"/>
    <property type="evidence" value="ECO:0007669"/>
    <property type="project" value="InterPro"/>
</dbReference>
<organism evidence="3 4">
    <name type="scientific">Fragilariopsis cylindrus CCMP1102</name>
    <dbReference type="NCBI Taxonomy" id="635003"/>
    <lineage>
        <taxon>Eukaryota</taxon>
        <taxon>Sar</taxon>
        <taxon>Stramenopiles</taxon>
        <taxon>Ochrophyta</taxon>
        <taxon>Bacillariophyta</taxon>
        <taxon>Bacillariophyceae</taxon>
        <taxon>Bacillariophycidae</taxon>
        <taxon>Bacillariales</taxon>
        <taxon>Bacillariaceae</taxon>
        <taxon>Fragilariopsis</taxon>
    </lineage>
</organism>
<evidence type="ECO:0000259" key="2">
    <source>
        <dbReference type="Pfam" id="PF01728"/>
    </source>
</evidence>
<feature type="domain" description="Ribosomal RNA methyltransferase FtsJ" evidence="2">
    <location>
        <begin position="493"/>
        <end position="543"/>
    </location>
</feature>
<dbReference type="InterPro" id="IPR002877">
    <property type="entry name" value="RNA_MeTrfase_FtsJ_dom"/>
</dbReference>
<feature type="compositionally biased region" description="Low complexity" evidence="1">
    <location>
        <begin position="438"/>
        <end position="461"/>
    </location>
</feature>
<gene>
    <name evidence="3" type="ORF">FRACYDRAFT_247932</name>
</gene>
<dbReference type="EMBL" id="KV784374">
    <property type="protein sequence ID" value="OEU09676.1"/>
    <property type="molecule type" value="Genomic_DNA"/>
</dbReference>
<feature type="region of interest" description="Disordered" evidence="1">
    <location>
        <begin position="47"/>
        <end position="213"/>
    </location>
</feature>
<dbReference type="AlphaFoldDB" id="A0A1E7EUZ0"/>
<evidence type="ECO:0000256" key="1">
    <source>
        <dbReference type="SAM" id="MobiDB-lite"/>
    </source>
</evidence>
<dbReference type="Pfam" id="PF01728">
    <property type="entry name" value="FtsJ"/>
    <property type="match status" value="1"/>
</dbReference>
<dbReference type="Gene3D" id="3.40.50.150">
    <property type="entry name" value="Vaccinia Virus protein VP39"/>
    <property type="match status" value="1"/>
</dbReference>
<feature type="compositionally biased region" description="Low complexity" evidence="1">
    <location>
        <begin position="49"/>
        <end position="63"/>
    </location>
</feature>
<dbReference type="PANTHER" id="PTHR37524:SF2">
    <property type="entry name" value="RIBOSOMAL RNA METHYLTRANSFERASE FTSJ DOMAIN-CONTAINING PROTEIN"/>
    <property type="match status" value="1"/>
</dbReference>
<dbReference type="KEGG" id="fcy:FRACYDRAFT_247932"/>
<reference evidence="3 4" key="1">
    <citation type="submission" date="2016-09" db="EMBL/GenBank/DDBJ databases">
        <title>Extensive genetic diversity and differential bi-allelic expression allows diatom success in the polar Southern Ocean.</title>
        <authorList>
            <consortium name="DOE Joint Genome Institute"/>
            <person name="Mock T."/>
            <person name="Otillar R.P."/>
            <person name="Strauss J."/>
            <person name="Dupont C."/>
            <person name="Frickenhaus S."/>
            <person name="Maumus F."/>
            <person name="Mcmullan M."/>
            <person name="Sanges R."/>
            <person name="Schmutz J."/>
            <person name="Toseland A."/>
            <person name="Valas R."/>
            <person name="Veluchamy A."/>
            <person name="Ward B.J."/>
            <person name="Allen A."/>
            <person name="Barry K."/>
            <person name="Falciatore A."/>
            <person name="Ferrante M."/>
            <person name="Fortunato A.E."/>
            <person name="Gloeckner G."/>
            <person name="Gruber A."/>
            <person name="Hipkin R."/>
            <person name="Janech M."/>
            <person name="Kroth P."/>
            <person name="Leese F."/>
            <person name="Lindquist E."/>
            <person name="Lyon B.R."/>
            <person name="Martin J."/>
            <person name="Mayer C."/>
            <person name="Parker M."/>
            <person name="Quesneville H."/>
            <person name="Raymond J."/>
            <person name="Uhlig C."/>
            <person name="Valentin K.U."/>
            <person name="Worden A.Z."/>
            <person name="Armbrust E.V."/>
            <person name="Bowler C."/>
            <person name="Green B."/>
            <person name="Moulton V."/>
            <person name="Van Oosterhout C."/>
            <person name="Grigoriev I."/>
        </authorList>
    </citation>
    <scope>NUCLEOTIDE SEQUENCE [LARGE SCALE GENOMIC DNA]</scope>
    <source>
        <strain evidence="3 4">CCMP1102</strain>
    </source>
</reference>
<keyword evidence="4" id="KW-1185">Reference proteome</keyword>
<dbReference type="InParanoid" id="A0A1E7EUZ0"/>
<feature type="region of interest" description="Disordered" evidence="1">
    <location>
        <begin position="424"/>
        <end position="461"/>
    </location>
</feature>
<evidence type="ECO:0000313" key="3">
    <source>
        <dbReference type="EMBL" id="OEU09676.1"/>
    </source>
</evidence>
<feature type="compositionally biased region" description="Basic and acidic residues" evidence="1">
    <location>
        <begin position="185"/>
        <end position="204"/>
    </location>
</feature>
<dbReference type="OrthoDB" id="20105at2759"/>
<feature type="region of interest" description="Disordered" evidence="1">
    <location>
        <begin position="663"/>
        <end position="713"/>
    </location>
</feature>
<dbReference type="InterPro" id="IPR029063">
    <property type="entry name" value="SAM-dependent_MTases_sf"/>
</dbReference>
<dbReference type="SUPFAM" id="SSF53335">
    <property type="entry name" value="S-adenosyl-L-methionine-dependent methyltransferases"/>
    <property type="match status" value="1"/>
</dbReference>
<feature type="compositionally biased region" description="Basic residues" evidence="1">
    <location>
        <begin position="701"/>
        <end position="713"/>
    </location>
</feature>
<sequence length="713" mass="80429">MVASMSRNNRTLFAQLLLIGLYSLWFAVIISTTTGFTPTNVLLSRHQHGLSSSSPSLLMSSRGGADNRGSGGYDKHNPGANRRKKPQDFDNDYSFDDNRIDNRNSNRNDNRNDNENNSNDNDNNDYKGRNRYSTSGEKKNYNDDDNNYGRGGGGGRGRRSGGRSTGGRGRGGRGGGRTGGRTGGRGRDQNQQRRRSSEYYEMERPPVPPFTSRPTYYTCRHTYESTLQEELERSCKGVSFSTPHPGLLQLLPASSDAMILPQQQQQPTYALQTLPNCVIVSAESIKGLANEVMKSLLLDKKIDNRKSNEKNANIITIIEELRMASQGSLAIHTLVPEMFRGTPESKLKQYNRIQKVVMMMMAMMTTVLPGTTDEKWLLQLLLLEPQIIAASFTKCTTTTTSTTITTSWPNWYLPGGLALVDIDNSNGNNEDDDYGEEQQQQQQRQQQKSSHRINNSYNKNNQINIPSSAYRKLLEAFWYMGDRPPSYHNYNYPVIDLGASPGGWTSVLRLMECNVIAVDRSPLEKSLMMDEERIEFIQGDAFKYIPPWVENNNKNGRITKLETPIPDTWMVSDIIAYPNKIIELIDTWTSNNFVSHLIVTMKFQSNDIPWNDIDSAKQIAIKNNYLVDTVHFFNNKNEITFMAMKQQNNNSSIDKKNYNIREDSVNANDSSDDNDNDDSSSSSSLLIGKPMYAPILPKQKQQSKNKKKSTATS</sequence>
<dbReference type="GO" id="GO:0032259">
    <property type="term" value="P:methylation"/>
    <property type="evidence" value="ECO:0007669"/>
    <property type="project" value="InterPro"/>
</dbReference>
<evidence type="ECO:0000313" key="4">
    <source>
        <dbReference type="Proteomes" id="UP000095751"/>
    </source>
</evidence>
<feature type="compositionally biased region" description="Gly residues" evidence="1">
    <location>
        <begin position="163"/>
        <end position="183"/>
    </location>
</feature>
<proteinExistence type="predicted"/>
<accession>A0A1E7EUZ0</accession>
<dbReference type="Proteomes" id="UP000095751">
    <property type="component" value="Unassembled WGS sequence"/>
</dbReference>
<dbReference type="CDD" id="cd02440">
    <property type="entry name" value="AdoMet_MTases"/>
    <property type="match status" value="1"/>
</dbReference>